<keyword evidence="2" id="KW-0472">Membrane</keyword>
<reference evidence="4" key="1">
    <citation type="submission" date="2015-09" db="EMBL/GenBank/DDBJ databases">
        <authorList>
            <consortium name="Pathogen Informatics"/>
        </authorList>
    </citation>
    <scope>NUCLEOTIDE SEQUENCE [LARGE SCALE GENOMIC DNA]</scope>
    <source>
        <strain evidence="4">Lake Konstanz</strain>
    </source>
</reference>
<dbReference type="InterPro" id="IPR015943">
    <property type="entry name" value="WD40/YVTN_repeat-like_dom_sf"/>
</dbReference>
<evidence type="ECO:0000256" key="1">
    <source>
        <dbReference type="SAM" id="MobiDB-lite"/>
    </source>
</evidence>
<dbReference type="SUPFAM" id="SSF50978">
    <property type="entry name" value="WD40 repeat-like"/>
    <property type="match status" value="1"/>
</dbReference>
<accession>A0A0S4JPI4</accession>
<feature type="transmembrane region" description="Helical" evidence="2">
    <location>
        <begin position="1500"/>
        <end position="1522"/>
    </location>
</feature>
<feature type="region of interest" description="Disordered" evidence="1">
    <location>
        <begin position="286"/>
        <end position="340"/>
    </location>
</feature>
<proteinExistence type="predicted"/>
<keyword evidence="2" id="KW-0812">Transmembrane</keyword>
<dbReference type="SMART" id="SM00320">
    <property type="entry name" value="WD40"/>
    <property type="match status" value="4"/>
</dbReference>
<feature type="transmembrane region" description="Helical" evidence="2">
    <location>
        <begin position="76"/>
        <end position="94"/>
    </location>
</feature>
<feature type="compositionally biased region" description="Basic and acidic residues" evidence="1">
    <location>
        <begin position="293"/>
        <end position="321"/>
    </location>
</feature>
<evidence type="ECO:0000313" key="3">
    <source>
        <dbReference type="EMBL" id="CUG92087.1"/>
    </source>
</evidence>
<dbReference type="InterPro" id="IPR001680">
    <property type="entry name" value="WD40_rpt"/>
</dbReference>
<feature type="transmembrane region" description="Helical" evidence="2">
    <location>
        <begin position="1656"/>
        <end position="1680"/>
    </location>
</feature>
<dbReference type="Proteomes" id="UP000051952">
    <property type="component" value="Unassembled WGS sequence"/>
</dbReference>
<evidence type="ECO:0000313" key="4">
    <source>
        <dbReference type="Proteomes" id="UP000051952"/>
    </source>
</evidence>
<keyword evidence="4" id="KW-1185">Reference proteome</keyword>
<feature type="transmembrane region" description="Helical" evidence="2">
    <location>
        <begin position="45"/>
        <end position="64"/>
    </location>
</feature>
<dbReference type="VEuPathDB" id="TriTrypDB:BSAL_35455"/>
<feature type="region of interest" description="Disordered" evidence="1">
    <location>
        <begin position="606"/>
        <end position="641"/>
    </location>
</feature>
<evidence type="ECO:0000256" key="2">
    <source>
        <dbReference type="SAM" id="Phobius"/>
    </source>
</evidence>
<feature type="transmembrane region" description="Helical" evidence="2">
    <location>
        <begin position="16"/>
        <end position="33"/>
    </location>
</feature>
<name>A0A0S4JPI4_BODSA</name>
<sequence>MARRRRLQLPSIHRKTWYFAFLIAGLGALMITGAELSPSDNFDGIYRVMAFNILLVGMLLINTVDRRREYRTMALSKVRLLAYVFTFTTFWWAIFRQAPLAGGVAGTGCTTEGVAQLYPAGATYAEPYTLFFWESCQNGYSELVNYHGAVAAGKCCVEVPPHTRMNCSSGLGLVPNIAGDAASVLSTEGLELYAECCPRMVGDIIPPGISTMLLSASLGILGNILFNAFKRTPIWSCFRQHIIRRIRHSDCAKKMKHMSKSIAAAVTSCFSILAATFCTCIPNSTSAPSDGDVDAKRSPRSSVQKDHEAAYISDDDHGDVAHDDEDGSANGSARGSHRHPVTYNQTNAFLTYDASSPVMVMSADLPPELQDDDLDQTMPRMNMSQSKIRRSTISNPQTCEYAFDRTVRSMLGVAAISSSPCGTYYAVTALHDDGMRHVGVYDVEQFKEQARPTVHFALPDTLQIKKMVDVAISANGRWLAGIHKGRQGWSLFLADDGTLLQSCELGPEHPNLYGITFGPQPFPTLGLVVCISDGRLKQWTISVVKHNNNDKQDEEMGVTNGNNNNLVIDTSNAGGLFEQTVFEDDDDEELDADIYRSKHLVITPLNTSSRDEDQQLFGGHHGSEAVDGDATNSPKQARQYPRKLPTDIARFTMMGAVCVLTQRQLSAGWDDEDRILITNGMGIDRKATTTNENAAAAGSPEESGVAFHHVSFPTTEVLRVREVVAAPYATLKSLFGNSFSASDGSPLTYPPPEKPAGGGGRGTPAWEAEVCNLAVRDDDGSIYLVTVPTTEVLDESFTEKNLESSNGDRYLTPQRIFKSKFNRFCCMAVSPDGNSVACGLLNGSVEVFRRGCVDVQRDFHNHADAVASVCFIDDMHIAVSGYDGILTVVDVRPGFNDKSELSPGIAYKKMTLFPDGNRLACVSENEEIHVHNVGAMLSQSDDHASVPLAMSSRRSDGTVVVAVFNGVDRVEIREVLIDGSKFPPPHDSHDRVIFSGYLPARSVYLNPPGTILVVLSRDGSIISYSLVTSNRDALHVRALDMSRQLGHRKRGPFHAMESVTLNAEGSVALERQQSMRKNGIAQLTRATTVVTVAVEKRDHSYRLHLFQIELPNQAVNSGHFRKNVVDDDERQRRSGGTVVMNKIDLAEHLFSTDGRQGPANDVPLTAVAFTSDATKLCLWIGADVFVCDVDTTRRTMQVICVLHPSPLLKEEKIFQYSIRLKATGGTLQVDHRHGGRVLRIIEHDQHFYVEEWHHVFKERDPDSVWLVDTQAKYIRFRSHLDVHSSSQTPPPAPTKGPAPPMLPHMIGVRESTPQPVHHAMGIVGRSTPQVQLPNHDMPVSQQRRPFQGTANQLPELADEVDGVPMEVTSAATAAASTTTTTAAHHPPPLMALDPVAIQIPNVEHVQHSLPHLLEVYGYPKSKDPMQHAIRRGMNTLFPLLRTDELAQNSITAMLLPRGEGVITTAMCGTAFWPRESHSGKNMTFEVSKFIVDMFQPSEFLILKALVATVMGLISAISLVATFDKYPMSHWTRFAMFCTSLCNGPIYSSVIDPISALTVHLHLQRSGLFPVAGGARATWQHLYADRNSFHKAYLTVGGGVFLLIMIFWFPGFTAVGPFFGSILIACAIVNIIVRLAINSPLISVSNATANASCHRQFLAWLRHCLLFLLCLIDNININFFLQAIIRFPVNTGVILFSGTPYPFYPYVKSQTVGPDMGMFLNTTYAHDSYNIPEIPYASMSGAAVAHVPFYMVQLSSGSCNAVRFSSTFLQQLDTILLMM</sequence>
<dbReference type="Gene3D" id="2.130.10.10">
    <property type="entry name" value="YVTN repeat-like/Quinoprotein amine dehydrogenase"/>
    <property type="match status" value="1"/>
</dbReference>
<feature type="transmembrane region" description="Helical" evidence="2">
    <location>
        <begin position="1591"/>
        <end position="1611"/>
    </location>
</feature>
<dbReference type="EMBL" id="CYKH01002005">
    <property type="protein sequence ID" value="CUG92087.1"/>
    <property type="molecule type" value="Genomic_DNA"/>
</dbReference>
<dbReference type="SUPFAM" id="SSF69322">
    <property type="entry name" value="Tricorn protease domain 2"/>
    <property type="match status" value="1"/>
</dbReference>
<feature type="region of interest" description="Disordered" evidence="1">
    <location>
        <begin position="1280"/>
        <end position="1300"/>
    </location>
</feature>
<protein>
    <submittedName>
        <fullName evidence="3">Membrane-associated protein, putative</fullName>
    </submittedName>
</protein>
<organism evidence="3 4">
    <name type="scientific">Bodo saltans</name>
    <name type="common">Flagellated protozoan</name>
    <dbReference type="NCBI Taxonomy" id="75058"/>
    <lineage>
        <taxon>Eukaryota</taxon>
        <taxon>Discoba</taxon>
        <taxon>Euglenozoa</taxon>
        <taxon>Kinetoplastea</taxon>
        <taxon>Metakinetoplastina</taxon>
        <taxon>Eubodonida</taxon>
        <taxon>Bodonidae</taxon>
        <taxon>Bodo</taxon>
    </lineage>
</organism>
<gene>
    <name evidence="3" type="ORF">BSAL_35455</name>
</gene>
<feature type="compositionally biased region" description="Pro residues" evidence="1">
    <location>
        <begin position="1288"/>
        <end position="1300"/>
    </location>
</feature>
<keyword evidence="2" id="KW-1133">Transmembrane helix</keyword>
<feature type="transmembrane region" description="Helical" evidence="2">
    <location>
        <begin position="1617"/>
        <end position="1636"/>
    </location>
</feature>
<dbReference type="InterPro" id="IPR036322">
    <property type="entry name" value="WD40_repeat_dom_sf"/>
</dbReference>